<keyword evidence="12" id="KW-1185">Reference proteome</keyword>
<evidence type="ECO:0000256" key="7">
    <source>
        <dbReference type="ARBA" id="ARBA00023141"/>
    </source>
</evidence>
<evidence type="ECO:0000313" key="11">
    <source>
        <dbReference type="EMBL" id="NBI06781.1"/>
    </source>
</evidence>
<dbReference type="OrthoDB" id="9809920at2"/>
<evidence type="ECO:0000313" key="12">
    <source>
        <dbReference type="Proteomes" id="UP000467132"/>
    </source>
</evidence>
<keyword evidence="5 9" id="KW-0028">Amino-acid biosynthesis</keyword>
<dbReference type="CDD" id="cd01556">
    <property type="entry name" value="EPSP_synthase"/>
    <property type="match status" value="1"/>
</dbReference>
<keyword evidence="7 9" id="KW-0057">Aromatic amino acid biosynthesis</keyword>
<keyword evidence="4 9" id="KW-0963">Cytoplasm</keyword>
<dbReference type="InterPro" id="IPR001986">
    <property type="entry name" value="Enolpyruvate_Tfrase_dom"/>
</dbReference>
<dbReference type="GO" id="GO:0005737">
    <property type="term" value="C:cytoplasm"/>
    <property type="evidence" value="ECO:0007669"/>
    <property type="project" value="UniProtKB-SubCell"/>
</dbReference>
<dbReference type="UniPathway" id="UPA00053">
    <property type="reaction ID" value="UER00089"/>
</dbReference>
<dbReference type="PANTHER" id="PTHR21090">
    <property type="entry name" value="AROM/DEHYDROQUINATE SYNTHASE"/>
    <property type="match status" value="1"/>
</dbReference>
<comment type="caution">
    <text evidence="11">The sequence shown here is derived from an EMBL/GenBank/DDBJ whole genome shotgun (WGS) entry which is preliminary data.</text>
</comment>
<dbReference type="FunFam" id="3.65.10.10:FF:000005">
    <property type="entry name" value="3-phosphoshikimate 1-carboxyvinyltransferase"/>
    <property type="match status" value="1"/>
</dbReference>
<feature type="binding site" evidence="9">
    <location>
        <position position="165"/>
    </location>
    <ligand>
        <name>3-phosphoshikimate</name>
        <dbReference type="ChEBI" id="CHEBI:145989"/>
    </ligand>
</feature>
<dbReference type="SUPFAM" id="SSF55205">
    <property type="entry name" value="EPT/RTPC-like"/>
    <property type="match status" value="1"/>
</dbReference>
<evidence type="ECO:0000256" key="3">
    <source>
        <dbReference type="ARBA" id="ARBA00009948"/>
    </source>
</evidence>
<feature type="binding site" evidence="9">
    <location>
        <position position="344"/>
    </location>
    <ligand>
        <name>phosphoenolpyruvate</name>
        <dbReference type="ChEBI" id="CHEBI:58702"/>
    </ligand>
</feature>
<feature type="binding site" evidence="9">
    <location>
        <position position="386"/>
    </location>
    <ligand>
        <name>phosphoenolpyruvate</name>
        <dbReference type="ChEBI" id="CHEBI:58702"/>
    </ligand>
</feature>
<dbReference type="RefSeq" id="WP_160197250.1">
    <property type="nucleotide sequence ID" value="NZ_QXXA01000007.1"/>
</dbReference>
<comment type="subcellular location">
    <subcellularLocation>
        <location evidence="9">Cytoplasm</location>
    </subcellularLocation>
</comment>
<feature type="binding site" evidence="9">
    <location>
        <position position="92"/>
    </location>
    <ligand>
        <name>phosphoenolpyruvate</name>
        <dbReference type="ChEBI" id="CHEBI:58702"/>
    </ligand>
</feature>
<feature type="active site" description="Proton acceptor" evidence="9">
    <location>
        <position position="313"/>
    </location>
</feature>
<feature type="binding site" evidence="9">
    <location>
        <position position="25"/>
    </location>
    <ligand>
        <name>3-phosphoshikimate</name>
        <dbReference type="ChEBI" id="CHEBI:145989"/>
    </ligand>
</feature>
<sequence>MNIRGGNITLKGEIIAPGDKSISHRAIMLGAISEGETIIHNFLFSEDCINTINIFEDMGVNIKIDNKIIKVKGVGLNGLKKSAKKLYVGNSGTTIRLVSGILSGQKFSTEILGDSSINRRPMKRIIEPLSMMGANIKSKDGNYPPLKILSSNKLNGIKYKQNIASAQVKSSIMFLSLYAKGITKIIEPYKSRDHTERMMKYFGVDIVQKNNTIIINPKIKPLAKEVIVPGDISSISFFIVGALILKDSHITIRNVGYNITRRGIIDVLNTMGANIKIFNCRNKNNEEIVDMEVKYSRLNGVEIKGEVIPRLIDEIPIIAVAASCAEGKTVIKNASELKVKESNRIFSTVQNLSSMGINIEETDDGMIINGSNKILAASLKSYGDHRIVMSMIIAAFKAKGTSNIDDINSIETSYPDFFKTLNKLIDFNEFK</sequence>
<protein>
    <recommendedName>
        <fullName evidence="9">3-phosphoshikimate 1-carboxyvinyltransferase</fullName>
        <ecNumber evidence="9">2.5.1.19</ecNumber>
    </recommendedName>
    <alternativeName>
        <fullName evidence="9">5-enolpyruvylshikimate-3-phosphate synthase</fullName>
        <shortName evidence="9">EPSP synthase</shortName>
        <shortName evidence="9">EPSPS</shortName>
    </alternativeName>
</protein>
<dbReference type="InterPro" id="IPR006264">
    <property type="entry name" value="EPSP_synthase"/>
</dbReference>
<evidence type="ECO:0000256" key="2">
    <source>
        <dbReference type="ARBA" id="ARBA00004811"/>
    </source>
</evidence>
<organism evidence="11 12">
    <name type="scientific">Senegalia massiliensis</name>
    <dbReference type="NCBI Taxonomy" id="1720316"/>
    <lineage>
        <taxon>Bacteria</taxon>
        <taxon>Bacillati</taxon>
        <taxon>Bacillota</taxon>
        <taxon>Clostridia</taxon>
        <taxon>Eubacteriales</taxon>
        <taxon>Clostridiaceae</taxon>
        <taxon>Senegalia</taxon>
    </lineage>
</organism>
<dbReference type="InterPro" id="IPR023193">
    <property type="entry name" value="EPSP_synthase_CS"/>
</dbReference>
<comment type="similarity">
    <text evidence="3 9">Belongs to the EPSP synthase family.</text>
</comment>
<feature type="binding site" evidence="9">
    <location>
        <position position="340"/>
    </location>
    <ligand>
        <name>3-phosphoshikimate</name>
        <dbReference type="ChEBI" id="CHEBI:145989"/>
    </ligand>
</feature>
<dbReference type="GO" id="GO:0009423">
    <property type="term" value="P:chorismate biosynthetic process"/>
    <property type="evidence" value="ECO:0007669"/>
    <property type="project" value="UniProtKB-UniRule"/>
</dbReference>
<dbReference type="InterPro" id="IPR013792">
    <property type="entry name" value="RNA3'P_cycl/enolpyr_Trfase_a/b"/>
</dbReference>
<feature type="binding site" evidence="9">
    <location>
        <position position="20"/>
    </location>
    <ligand>
        <name>3-phosphoshikimate</name>
        <dbReference type="ChEBI" id="CHEBI:145989"/>
    </ligand>
</feature>
<dbReference type="EC" id="2.5.1.19" evidence="9"/>
<dbReference type="PROSITE" id="PS00885">
    <property type="entry name" value="EPSP_SYNTHASE_2"/>
    <property type="match status" value="1"/>
</dbReference>
<evidence type="ECO:0000259" key="10">
    <source>
        <dbReference type="Pfam" id="PF00275"/>
    </source>
</evidence>
<feature type="binding site" evidence="9">
    <location>
        <position position="20"/>
    </location>
    <ligand>
        <name>phosphoenolpyruvate</name>
        <dbReference type="ChEBI" id="CHEBI:58702"/>
    </ligand>
</feature>
<comment type="subunit">
    <text evidence="9">Monomer.</text>
</comment>
<evidence type="ECO:0000256" key="8">
    <source>
        <dbReference type="ARBA" id="ARBA00044633"/>
    </source>
</evidence>
<gene>
    <name evidence="9 11" type="primary">aroA</name>
    <name evidence="11" type="ORF">D3Z33_07890</name>
</gene>
<comment type="function">
    <text evidence="1 9">Catalyzes the transfer of the enolpyruvyl moiety of phosphoenolpyruvate (PEP) to the 5-hydroxyl of shikimate-3-phosphate (S3P) to produce enolpyruvyl shikimate-3-phosphate and inorganic phosphate.</text>
</comment>
<dbReference type="PANTHER" id="PTHR21090:SF5">
    <property type="entry name" value="PENTAFUNCTIONAL AROM POLYPEPTIDE"/>
    <property type="match status" value="1"/>
</dbReference>
<feature type="binding site" evidence="9">
    <location>
        <position position="167"/>
    </location>
    <ligand>
        <name>3-phosphoshikimate</name>
        <dbReference type="ChEBI" id="CHEBI:145989"/>
    </ligand>
</feature>
<dbReference type="EMBL" id="QXXA01000007">
    <property type="protein sequence ID" value="NBI06781.1"/>
    <property type="molecule type" value="Genomic_DNA"/>
</dbReference>
<keyword evidence="6 9" id="KW-0808">Transferase</keyword>
<evidence type="ECO:0000256" key="9">
    <source>
        <dbReference type="HAMAP-Rule" id="MF_00210"/>
    </source>
</evidence>
<dbReference type="FunFam" id="3.65.10.10:FF:000006">
    <property type="entry name" value="3-phosphoshikimate 1-carboxyvinyltransferase"/>
    <property type="match status" value="1"/>
</dbReference>
<dbReference type="GO" id="GO:0003866">
    <property type="term" value="F:3-phosphoshikimate 1-carboxyvinyltransferase activity"/>
    <property type="evidence" value="ECO:0007669"/>
    <property type="project" value="UniProtKB-UniRule"/>
</dbReference>
<dbReference type="Gene3D" id="3.65.10.10">
    <property type="entry name" value="Enolpyruvate transferase domain"/>
    <property type="match status" value="2"/>
</dbReference>
<dbReference type="PROSITE" id="PS00104">
    <property type="entry name" value="EPSP_SYNTHASE_1"/>
    <property type="match status" value="1"/>
</dbReference>
<dbReference type="Proteomes" id="UP000467132">
    <property type="component" value="Unassembled WGS sequence"/>
</dbReference>
<evidence type="ECO:0000256" key="6">
    <source>
        <dbReference type="ARBA" id="ARBA00022679"/>
    </source>
</evidence>
<feature type="domain" description="Enolpyruvate transferase" evidence="10">
    <location>
        <begin position="9"/>
        <end position="421"/>
    </location>
</feature>
<dbReference type="GO" id="GO:0009073">
    <property type="term" value="P:aromatic amino acid family biosynthetic process"/>
    <property type="evidence" value="ECO:0007669"/>
    <property type="project" value="UniProtKB-KW"/>
</dbReference>
<evidence type="ECO:0000256" key="5">
    <source>
        <dbReference type="ARBA" id="ARBA00022605"/>
    </source>
</evidence>
<feature type="binding site" evidence="9">
    <location>
        <position position="167"/>
    </location>
    <ligand>
        <name>phosphoenolpyruvate</name>
        <dbReference type="ChEBI" id="CHEBI:58702"/>
    </ligand>
</feature>
<feature type="binding site" evidence="9">
    <location>
        <position position="21"/>
    </location>
    <ligand>
        <name>3-phosphoshikimate</name>
        <dbReference type="ChEBI" id="CHEBI:145989"/>
    </ligand>
</feature>
<dbReference type="GO" id="GO:0008652">
    <property type="term" value="P:amino acid biosynthetic process"/>
    <property type="evidence" value="ECO:0007669"/>
    <property type="project" value="UniProtKB-KW"/>
</dbReference>
<dbReference type="NCBIfam" id="TIGR01356">
    <property type="entry name" value="aroA"/>
    <property type="match status" value="1"/>
</dbReference>
<dbReference type="HAMAP" id="MF_00210">
    <property type="entry name" value="EPSP_synth"/>
    <property type="match status" value="1"/>
</dbReference>
<evidence type="ECO:0000256" key="1">
    <source>
        <dbReference type="ARBA" id="ARBA00002174"/>
    </source>
</evidence>
<name>A0A845QWX2_9CLOT</name>
<reference evidence="11 12" key="1">
    <citation type="submission" date="2018-08" db="EMBL/GenBank/DDBJ databases">
        <title>Murine metabolic-syndrome-specific gut microbial biobank.</title>
        <authorList>
            <person name="Liu C."/>
        </authorList>
    </citation>
    <scope>NUCLEOTIDE SEQUENCE [LARGE SCALE GENOMIC DNA]</scope>
    <source>
        <strain evidence="11 12">583</strain>
    </source>
</reference>
<dbReference type="Pfam" id="PF00275">
    <property type="entry name" value="EPSP_synthase"/>
    <property type="match status" value="1"/>
</dbReference>
<evidence type="ECO:0000256" key="4">
    <source>
        <dbReference type="ARBA" id="ARBA00022490"/>
    </source>
</evidence>
<feature type="binding site" evidence="9">
    <location>
        <position position="120"/>
    </location>
    <ligand>
        <name>phosphoenolpyruvate</name>
        <dbReference type="ChEBI" id="CHEBI:58702"/>
    </ligand>
</feature>
<feature type="binding site" evidence="9">
    <location>
        <position position="313"/>
    </location>
    <ligand>
        <name>3-phosphoshikimate</name>
        <dbReference type="ChEBI" id="CHEBI:145989"/>
    </ligand>
</feature>
<dbReference type="AlphaFoldDB" id="A0A845QWX2"/>
<dbReference type="PIRSF" id="PIRSF000505">
    <property type="entry name" value="EPSPS"/>
    <property type="match status" value="1"/>
</dbReference>
<comment type="pathway">
    <text evidence="2 9">Metabolic intermediate biosynthesis; chorismate biosynthesis; chorismate from D-erythrose 4-phosphate and phosphoenolpyruvate: step 6/7.</text>
</comment>
<comment type="caution">
    <text evidence="9">Lacks conserved residue(s) required for the propagation of feature annotation.</text>
</comment>
<comment type="catalytic activity">
    <reaction evidence="8">
        <text>3-phosphoshikimate + phosphoenolpyruvate = 5-O-(1-carboxyvinyl)-3-phosphoshikimate + phosphate</text>
        <dbReference type="Rhea" id="RHEA:21256"/>
        <dbReference type="ChEBI" id="CHEBI:43474"/>
        <dbReference type="ChEBI" id="CHEBI:57701"/>
        <dbReference type="ChEBI" id="CHEBI:58702"/>
        <dbReference type="ChEBI" id="CHEBI:145989"/>
        <dbReference type="EC" id="2.5.1.19"/>
    </reaction>
    <physiologicalReaction direction="left-to-right" evidence="8">
        <dbReference type="Rhea" id="RHEA:21257"/>
    </physiologicalReaction>
</comment>
<dbReference type="InterPro" id="IPR036968">
    <property type="entry name" value="Enolpyruvate_Tfrase_sf"/>
</dbReference>
<proteinExistence type="inferred from homology"/>
<accession>A0A845QWX2</accession>